<dbReference type="EMBL" id="AP024355">
    <property type="protein sequence ID" value="BCR04633.1"/>
    <property type="molecule type" value="Genomic_DNA"/>
</dbReference>
<evidence type="ECO:0000256" key="1">
    <source>
        <dbReference type="ARBA" id="ARBA00001966"/>
    </source>
</evidence>
<reference evidence="11 12" key="2">
    <citation type="journal article" date="2021" name="Int. J. Syst. Evol. Microbiol.">
        <title>Isolation and Polyphasic Characterization of Desulfuromonas versatilis sp. Nov., an Electrogenic Bacteria Capable of Versatile Metabolism Isolated from a Graphene Oxide-Reducing Enrichment Culture.</title>
        <authorList>
            <person name="Xie L."/>
            <person name="Yoshida N."/>
            <person name="Ishii S."/>
            <person name="Meng L."/>
        </authorList>
    </citation>
    <scope>NUCLEOTIDE SEQUENCE [LARGE SCALE GENOMIC DNA]</scope>
    <source>
        <strain evidence="11 12">NIT-T3</strain>
    </source>
</reference>
<dbReference type="PANTHER" id="PTHR39163">
    <property type="entry name" value="FERREDOXIN"/>
    <property type="match status" value="1"/>
</dbReference>
<organism evidence="11 12">
    <name type="scientific">Desulfuromonas versatilis</name>
    <dbReference type="NCBI Taxonomy" id="2802975"/>
    <lineage>
        <taxon>Bacteria</taxon>
        <taxon>Pseudomonadati</taxon>
        <taxon>Thermodesulfobacteriota</taxon>
        <taxon>Desulfuromonadia</taxon>
        <taxon>Desulfuromonadales</taxon>
        <taxon>Desulfuromonadaceae</taxon>
        <taxon>Desulfuromonas</taxon>
    </lineage>
</organism>
<sequence>MPRIPVVDQDACIGCEVCTQICPEVFKMEGEEGHGHDHGHKSVVYNPTGAPEAKIEEAMDNCPVACIHWQE</sequence>
<accession>A0ABM8HVQ6</accession>
<keyword evidence="8 9" id="KW-0411">Iron-sulfur</keyword>
<feature type="domain" description="4Fe-4S ferredoxin-type" evidence="10">
    <location>
        <begin position="3"/>
        <end position="31"/>
    </location>
</feature>
<reference evidence="11 12" key="1">
    <citation type="journal article" date="2016" name="C (Basel)">
        <title>Selective Growth of and Electricity Production by Marine Exoelectrogenic Bacteria in Self-Aggregated Hydrogel of Microbially Reduced Graphene Oxide.</title>
        <authorList>
            <person name="Yoshida N."/>
            <person name="Goto Y."/>
            <person name="Miyata Y."/>
        </authorList>
    </citation>
    <scope>NUCLEOTIDE SEQUENCE [LARGE SCALE GENOMIC DNA]</scope>
    <source>
        <strain evidence="11 12">NIT-T3</strain>
    </source>
</reference>
<evidence type="ECO:0000259" key="10">
    <source>
        <dbReference type="PROSITE" id="PS51379"/>
    </source>
</evidence>
<dbReference type="InterPro" id="IPR052395">
    <property type="entry name" value="ET_Ferredoxin"/>
</dbReference>
<dbReference type="Gene3D" id="3.30.70.20">
    <property type="match status" value="1"/>
</dbReference>
<keyword evidence="5 9" id="KW-0479">Metal-binding</keyword>
<evidence type="ECO:0000313" key="11">
    <source>
        <dbReference type="EMBL" id="BCR04633.1"/>
    </source>
</evidence>
<keyword evidence="7 9" id="KW-0408">Iron</keyword>
<name>A0ABM8HVQ6_9BACT</name>
<comment type="function">
    <text evidence="2 9">Ferredoxins are iron-sulfur proteins that transfer electrons in a wide variety of metabolic reactions.</text>
</comment>
<evidence type="ECO:0000256" key="4">
    <source>
        <dbReference type="ARBA" id="ARBA00022485"/>
    </source>
</evidence>
<comment type="cofactor">
    <cofactor evidence="1">
        <name>[4Fe-4S] cluster</name>
        <dbReference type="ChEBI" id="CHEBI:49883"/>
    </cofactor>
</comment>
<keyword evidence="3 9" id="KW-0813">Transport</keyword>
<dbReference type="Pfam" id="PF13370">
    <property type="entry name" value="Fer4_13"/>
    <property type="match status" value="1"/>
</dbReference>
<keyword evidence="12" id="KW-1185">Reference proteome</keyword>
<dbReference type="InterPro" id="IPR017900">
    <property type="entry name" value="4Fe4S_Fe_S_CS"/>
</dbReference>
<dbReference type="PROSITE" id="PS00198">
    <property type="entry name" value="4FE4S_FER_1"/>
    <property type="match status" value="1"/>
</dbReference>
<dbReference type="SUPFAM" id="SSF54862">
    <property type="entry name" value="4Fe-4S ferredoxins"/>
    <property type="match status" value="1"/>
</dbReference>
<proteinExistence type="predicted"/>
<evidence type="ECO:0000256" key="3">
    <source>
        <dbReference type="ARBA" id="ARBA00022448"/>
    </source>
</evidence>
<keyword evidence="4" id="KW-0004">4Fe-4S</keyword>
<dbReference type="PRINTS" id="PR00352">
    <property type="entry name" value="3FE4SFRDOXIN"/>
</dbReference>
<dbReference type="InterPro" id="IPR017896">
    <property type="entry name" value="4Fe4S_Fe-S-bd"/>
</dbReference>
<evidence type="ECO:0000256" key="5">
    <source>
        <dbReference type="ARBA" id="ARBA00022723"/>
    </source>
</evidence>
<gene>
    <name evidence="11" type="primary">frx-6</name>
    <name evidence="11" type="ORF">DESUT3_17020</name>
</gene>
<evidence type="ECO:0000256" key="2">
    <source>
        <dbReference type="ARBA" id="ARBA00003532"/>
    </source>
</evidence>
<keyword evidence="6 9" id="KW-0249">Electron transport</keyword>
<evidence type="ECO:0000256" key="6">
    <source>
        <dbReference type="ARBA" id="ARBA00022982"/>
    </source>
</evidence>
<evidence type="ECO:0000256" key="7">
    <source>
        <dbReference type="ARBA" id="ARBA00023004"/>
    </source>
</evidence>
<dbReference type="Proteomes" id="UP001319827">
    <property type="component" value="Chromosome"/>
</dbReference>
<dbReference type="PANTHER" id="PTHR39163:SF1">
    <property type="entry name" value="FERREDOXIN"/>
    <property type="match status" value="1"/>
</dbReference>
<dbReference type="RefSeq" id="WP_221252087.1">
    <property type="nucleotide sequence ID" value="NZ_AP024355.1"/>
</dbReference>
<protein>
    <recommendedName>
        <fullName evidence="9">Ferredoxin</fullName>
    </recommendedName>
</protein>
<dbReference type="PROSITE" id="PS51379">
    <property type="entry name" value="4FE4S_FER_2"/>
    <property type="match status" value="1"/>
</dbReference>
<evidence type="ECO:0000313" key="12">
    <source>
        <dbReference type="Proteomes" id="UP001319827"/>
    </source>
</evidence>
<evidence type="ECO:0000256" key="9">
    <source>
        <dbReference type="RuleBase" id="RU368020"/>
    </source>
</evidence>
<evidence type="ECO:0000256" key="8">
    <source>
        <dbReference type="ARBA" id="ARBA00023014"/>
    </source>
</evidence>
<dbReference type="InterPro" id="IPR001080">
    <property type="entry name" value="3Fe4S_ferredoxin"/>
</dbReference>